<proteinExistence type="predicted"/>
<protein>
    <recommendedName>
        <fullName evidence="5">TRAF-type domain-containing protein</fullName>
    </recommendedName>
</protein>
<name>X6LLE7_RETFI</name>
<dbReference type="InterPro" id="IPR013083">
    <property type="entry name" value="Znf_RING/FYVE/PHD"/>
</dbReference>
<dbReference type="EMBL" id="ASPP01036465">
    <property type="protein sequence ID" value="ETO02196.1"/>
    <property type="molecule type" value="Genomic_DNA"/>
</dbReference>
<keyword evidence="2" id="KW-0863">Zinc-finger</keyword>
<evidence type="ECO:0000313" key="6">
    <source>
        <dbReference type="EMBL" id="ETO02196.1"/>
    </source>
</evidence>
<gene>
    <name evidence="6" type="ORF">RFI_35240</name>
</gene>
<feature type="domain" description="TRAF-type" evidence="5">
    <location>
        <begin position="145"/>
        <end position="181"/>
    </location>
</feature>
<keyword evidence="3" id="KW-0862">Zinc</keyword>
<evidence type="ECO:0000256" key="3">
    <source>
        <dbReference type="ARBA" id="ARBA00022833"/>
    </source>
</evidence>
<reference evidence="6 7" key="1">
    <citation type="journal article" date="2013" name="Curr. Biol.">
        <title>The Genome of the Foraminiferan Reticulomyxa filosa.</title>
        <authorList>
            <person name="Glockner G."/>
            <person name="Hulsmann N."/>
            <person name="Schleicher M."/>
            <person name="Noegel A.A."/>
            <person name="Eichinger L."/>
            <person name="Gallinger C."/>
            <person name="Pawlowski J."/>
            <person name="Sierra R."/>
            <person name="Euteneuer U."/>
            <person name="Pillet L."/>
            <person name="Moustafa A."/>
            <person name="Platzer M."/>
            <person name="Groth M."/>
            <person name="Szafranski K."/>
            <person name="Schliwa M."/>
        </authorList>
    </citation>
    <scope>NUCLEOTIDE SEQUENCE [LARGE SCALE GENOMIC DNA]</scope>
</reference>
<dbReference type="Proteomes" id="UP000023152">
    <property type="component" value="Unassembled WGS sequence"/>
</dbReference>
<dbReference type="OrthoDB" id="6042986at2759"/>
<keyword evidence="7" id="KW-1185">Reference proteome</keyword>
<keyword evidence="4" id="KW-0175">Coiled coil</keyword>
<accession>X6LLE7</accession>
<keyword evidence="1" id="KW-0479">Metal-binding</keyword>
<dbReference type="SUPFAM" id="SSF49599">
    <property type="entry name" value="TRAF domain-like"/>
    <property type="match status" value="1"/>
</dbReference>
<feature type="coiled-coil region" evidence="4">
    <location>
        <begin position="197"/>
        <end position="242"/>
    </location>
</feature>
<dbReference type="Pfam" id="PF02176">
    <property type="entry name" value="zf-TRAF"/>
    <property type="match status" value="1"/>
</dbReference>
<dbReference type="InterPro" id="IPR001293">
    <property type="entry name" value="Znf_TRAF"/>
</dbReference>
<comment type="caution">
    <text evidence="6">The sequence shown here is derived from an EMBL/GenBank/DDBJ whole genome shotgun (WGS) entry which is preliminary data.</text>
</comment>
<dbReference type="AlphaFoldDB" id="X6LLE7"/>
<feature type="non-terminal residue" evidence="6">
    <location>
        <position position="245"/>
    </location>
</feature>
<sequence>MSNVEREVQEHVESGSTKIHFDQQCFGKNWILQSNKQEQVDHFICLICKQVANNPVEINCNQHKDMNETFIVGENCLKKFLNDNNNKCPIEFHDGCQYYKLYEMQKQINQLNVICQRQFEDETKEIKEQVDGDIMVICDFKGKIQDMNEHLNNQCKLKVLDCWFKQFGCDHSYSDRDLKQHLVDNMEQHFNIVIKKFEYMQKIIEQQRDEIKQLKSEKGIEVEKLEEEIKLNNNNEEKKENDQLI</sequence>
<evidence type="ECO:0000256" key="4">
    <source>
        <dbReference type="SAM" id="Coils"/>
    </source>
</evidence>
<dbReference type="Gene3D" id="3.30.40.10">
    <property type="entry name" value="Zinc/RING finger domain, C3HC4 (zinc finger)"/>
    <property type="match status" value="1"/>
</dbReference>
<evidence type="ECO:0000256" key="2">
    <source>
        <dbReference type="ARBA" id="ARBA00022771"/>
    </source>
</evidence>
<dbReference type="GO" id="GO:0008270">
    <property type="term" value="F:zinc ion binding"/>
    <property type="evidence" value="ECO:0007669"/>
    <property type="project" value="UniProtKB-KW"/>
</dbReference>
<evidence type="ECO:0000256" key="1">
    <source>
        <dbReference type="ARBA" id="ARBA00022723"/>
    </source>
</evidence>
<organism evidence="6 7">
    <name type="scientific">Reticulomyxa filosa</name>
    <dbReference type="NCBI Taxonomy" id="46433"/>
    <lineage>
        <taxon>Eukaryota</taxon>
        <taxon>Sar</taxon>
        <taxon>Rhizaria</taxon>
        <taxon>Retaria</taxon>
        <taxon>Foraminifera</taxon>
        <taxon>Monothalamids</taxon>
        <taxon>Reticulomyxidae</taxon>
        <taxon>Reticulomyxa</taxon>
    </lineage>
</organism>
<evidence type="ECO:0000313" key="7">
    <source>
        <dbReference type="Proteomes" id="UP000023152"/>
    </source>
</evidence>
<evidence type="ECO:0000259" key="5">
    <source>
        <dbReference type="Pfam" id="PF02176"/>
    </source>
</evidence>